<dbReference type="SUPFAM" id="SSF55785">
    <property type="entry name" value="PYP-like sensor domain (PAS domain)"/>
    <property type="match status" value="1"/>
</dbReference>
<proteinExistence type="predicted"/>
<name>A0A1T5MNR4_9BACT</name>
<dbReference type="InterPro" id="IPR000700">
    <property type="entry name" value="PAS-assoc_C"/>
</dbReference>
<dbReference type="EMBL" id="FUZU01000005">
    <property type="protein sequence ID" value="SKC89855.1"/>
    <property type="molecule type" value="Genomic_DNA"/>
</dbReference>
<evidence type="ECO:0000313" key="5">
    <source>
        <dbReference type="Proteomes" id="UP000190961"/>
    </source>
</evidence>
<dbReference type="STRING" id="688867.SAMN05660236_5948"/>
<dbReference type="Gene3D" id="3.30.450.20">
    <property type="entry name" value="PAS domain"/>
    <property type="match status" value="1"/>
</dbReference>
<keyword evidence="1" id="KW-0175">Coiled coil</keyword>
<dbReference type="Pfam" id="PF13185">
    <property type="entry name" value="GAF_2"/>
    <property type="match status" value="1"/>
</dbReference>
<dbReference type="InterPro" id="IPR052155">
    <property type="entry name" value="Biofilm_reg_signaling"/>
</dbReference>
<dbReference type="SMART" id="SM00086">
    <property type="entry name" value="PAC"/>
    <property type="match status" value="1"/>
</dbReference>
<feature type="coiled-coil region" evidence="1">
    <location>
        <begin position="457"/>
        <end position="508"/>
    </location>
</feature>
<dbReference type="InterPro" id="IPR013656">
    <property type="entry name" value="PAS_4"/>
</dbReference>
<dbReference type="InterPro" id="IPR001610">
    <property type="entry name" value="PAC"/>
</dbReference>
<dbReference type="Gene3D" id="3.30.450.40">
    <property type="match status" value="2"/>
</dbReference>
<dbReference type="PROSITE" id="PS50113">
    <property type="entry name" value="PAC"/>
    <property type="match status" value="1"/>
</dbReference>
<dbReference type="InterPro" id="IPR000014">
    <property type="entry name" value="PAS"/>
</dbReference>
<dbReference type="SUPFAM" id="SSF55781">
    <property type="entry name" value="GAF domain-like"/>
    <property type="match status" value="2"/>
</dbReference>
<keyword evidence="2" id="KW-1133">Transmembrane helix</keyword>
<dbReference type="RefSeq" id="WP_079690427.1">
    <property type="nucleotide sequence ID" value="NZ_FUZU01000005.1"/>
</dbReference>
<dbReference type="PANTHER" id="PTHR44757:SF2">
    <property type="entry name" value="BIOFILM ARCHITECTURE MAINTENANCE PROTEIN MBAA"/>
    <property type="match status" value="1"/>
</dbReference>
<feature type="transmembrane region" description="Helical" evidence="2">
    <location>
        <begin position="6"/>
        <end position="26"/>
    </location>
</feature>
<dbReference type="InterPro" id="IPR029016">
    <property type="entry name" value="GAF-like_dom_sf"/>
</dbReference>
<organism evidence="4 5">
    <name type="scientific">Ohtaekwangia koreensis</name>
    <dbReference type="NCBI Taxonomy" id="688867"/>
    <lineage>
        <taxon>Bacteria</taxon>
        <taxon>Pseudomonadati</taxon>
        <taxon>Bacteroidota</taxon>
        <taxon>Cytophagia</taxon>
        <taxon>Cytophagales</taxon>
        <taxon>Fulvivirgaceae</taxon>
        <taxon>Ohtaekwangia</taxon>
    </lineage>
</organism>
<reference evidence="4 5" key="1">
    <citation type="submission" date="2017-02" db="EMBL/GenBank/DDBJ databases">
        <authorList>
            <person name="Peterson S.W."/>
        </authorList>
    </citation>
    <scope>NUCLEOTIDE SEQUENCE [LARGE SCALE GENOMIC DNA]</scope>
    <source>
        <strain evidence="4 5">DSM 25262</strain>
    </source>
</reference>
<gene>
    <name evidence="4" type="ORF">SAMN05660236_5948</name>
</gene>
<keyword evidence="2" id="KW-0472">Membrane</keyword>
<keyword evidence="2" id="KW-0812">Transmembrane</keyword>
<dbReference type="OrthoDB" id="9805474at2"/>
<sequence length="837" mass="94918">MKNRALKYTIAFGVIGLIIAILIAYVERSTVATFQKNLPYISLGDNIKNRVTQAHLWFEELMAGDASLNFERDILTVFASSKEILQTAYDGKENELGKFGKSNDEETQVIIKESIISLDKLLATAKERWKFKQQHVTTATEPVLDSTGAVIVTATVSTGEEAGGELDQEFDANYQNFQKKMDELIVHINASVKSDVTYIDTLSWISIISLIVAFVFLCVLLYRLQSGSDKMVTENNARLEEQSKDVNALTGFVESISAGDYAVEIEKLADESLSNTLITMRNKLRNNAEDDRKRNWSTTGLAQIGEILRTSTTSTEELFDNIIKFVVKYTKSNQGGLFILNEDNGTENTLDLVACYAFERKKFLKKNVAIGEGLVGQCFMEGARIYLLEVPQEYISITSGLGSSNPNALLLVPLKVNERIYGVIELATFGQYQEYEIDLVEKLAESIASTISTVRANESTRILLERTQQQAEEMRAQEEEMRQNMEELEATQEEMRRKEKHIQSMLDDEKLRNEVSQKNRKVLMELTKNRDVQSGNWNAALEKITSTICNQLHVSRCSVWSLSDLKNRLKNEKLHILRDRTFESGNELLAKDYPGYFEALTREDVIVANDALTNPATREFADGYFNSLDINSLLDVPFFNDGRIAGVICCEQQHQQKQWTEEDIEFLKSCADLVTVAYNTMKINTMIDSLNGAQETLQTIIDNIPRAVFWKDKDLRFQGCNRIFASVAGVRSHKDLVGHTDFDMPWKDHAEAYRADDLTVMNSRKSRLDLEEKNVNSNGEISWVLTSKVPVMNQHGEVVAVLGMFEDITERKRKEADIESKLNELEQLKKMLESRTN</sequence>
<dbReference type="PANTHER" id="PTHR44757">
    <property type="entry name" value="DIGUANYLATE CYCLASE DGCP"/>
    <property type="match status" value="1"/>
</dbReference>
<dbReference type="Proteomes" id="UP000190961">
    <property type="component" value="Unassembled WGS sequence"/>
</dbReference>
<dbReference type="InterPro" id="IPR003018">
    <property type="entry name" value="GAF"/>
</dbReference>
<feature type="domain" description="PAC" evidence="3">
    <location>
        <begin position="768"/>
        <end position="820"/>
    </location>
</feature>
<dbReference type="Pfam" id="PF01590">
    <property type="entry name" value="GAF"/>
    <property type="match status" value="1"/>
</dbReference>
<feature type="transmembrane region" description="Helical" evidence="2">
    <location>
        <begin position="202"/>
        <end position="222"/>
    </location>
</feature>
<keyword evidence="5" id="KW-1185">Reference proteome</keyword>
<evidence type="ECO:0000256" key="1">
    <source>
        <dbReference type="SAM" id="Coils"/>
    </source>
</evidence>
<feature type="coiled-coil region" evidence="1">
    <location>
        <begin position="808"/>
        <end position="835"/>
    </location>
</feature>
<dbReference type="NCBIfam" id="TIGR00229">
    <property type="entry name" value="sensory_box"/>
    <property type="match status" value="1"/>
</dbReference>
<dbReference type="AlphaFoldDB" id="A0A1T5MNR4"/>
<dbReference type="InterPro" id="IPR035965">
    <property type="entry name" value="PAS-like_dom_sf"/>
</dbReference>
<accession>A0A1T5MNR4</accession>
<evidence type="ECO:0000259" key="3">
    <source>
        <dbReference type="PROSITE" id="PS50113"/>
    </source>
</evidence>
<dbReference type="SMART" id="SM00065">
    <property type="entry name" value="GAF"/>
    <property type="match status" value="2"/>
</dbReference>
<evidence type="ECO:0000256" key="2">
    <source>
        <dbReference type="SAM" id="Phobius"/>
    </source>
</evidence>
<dbReference type="CDD" id="cd00130">
    <property type="entry name" value="PAS"/>
    <property type="match status" value="1"/>
</dbReference>
<evidence type="ECO:0000313" key="4">
    <source>
        <dbReference type="EMBL" id="SKC89855.1"/>
    </source>
</evidence>
<dbReference type="Pfam" id="PF08448">
    <property type="entry name" value="PAS_4"/>
    <property type="match status" value="1"/>
</dbReference>
<protein>
    <submittedName>
        <fullName evidence="4">PAS domain S-box-containing protein</fullName>
    </submittedName>
</protein>